<proteinExistence type="predicted"/>
<dbReference type="Proteomes" id="UP001057402">
    <property type="component" value="Chromosome 6"/>
</dbReference>
<reference evidence="2" key="1">
    <citation type="journal article" date="2023" name="Front. Plant Sci.">
        <title>Chromosomal-level genome assembly of Melastoma candidum provides insights into trichome evolution.</title>
        <authorList>
            <person name="Zhong Y."/>
            <person name="Wu W."/>
            <person name="Sun C."/>
            <person name="Zou P."/>
            <person name="Liu Y."/>
            <person name="Dai S."/>
            <person name="Zhou R."/>
        </authorList>
    </citation>
    <scope>NUCLEOTIDE SEQUENCE [LARGE SCALE GENOMIC DNA]</scope>
</reference>
<keyword evidence="2" id="KW-1185">Reference proteome</keyword>
<gene>
    <name evidence="1" type="ORF">MLD38_021057</name>
</gene>
<name>A0ACB9QGR3_9MYRT</name>
<protein>
    <submittedName>
        <fullName evidence="1">Uncharacterized protein</fullName>
    </submittedName>
</protein>
<organism evidence="1 2">
    <name type="scientific">Melastoma candidum</name>
    <dbReference type="NCBI Taxonomy" id="119954"/>
    <lineage>
        <taxon>Eukaryota</taxon>
        <taxon>Viridiplantae</taxon>
        <taxon>Streptophyta</taxon>
        <taxon>Embryophyta</taxon>
        <taxon>Tracheophyta</taxon>
        <taxon>Spermatophyta</taxon>
        <taxon>Magnoliopsida</taxon>
        <taxon>eudicotyledons</taxon>
        <taxon>Gunneridae</taxon>
        <taxon>Pentapetalae</taxon>
        <taxon>rosids</taxon>
        <taxon>malvids</taxon>
        <taxon>Myrtales</taxon>
        <taxon>Melastomataceae</taxon>
        <taxon>Melastomatoideae</taxon>
        <taxon>Melastomateae</taxon>
        <taxon>Melastoma</taxon>
    </lineage>
</organism>
<sequence length="127" mass="13869">MRILIPYLLCLAAAACVAVHAEAPVAAPAPGLPGSWSPIKDVDDPHIKEIAEFAVSEHNKRSNSSLTLEGVASGETQVVAGVSYRLRIDCKDLGCECVKRYEAVVWEKPWLHFRRLISFRPLSGDGE</sequence>
<accession>A0ACB9QGR3</accession>
<comment type="caution">
    <text evidence="1">The sequence shown here is derived from an EMBL/GenBank/DDBJ whole genome shotgun (WGS) entry which is preliminary data.</text>
</comment>
<evidence type="ECO:0000313" key="1">
    <source>
        <dbReference type="EMBL" id="KAI4365037.1"/>
    </source>
</evidence>
<evidence type="ECO:0000313" key="2">
    <source>
        <dbReference type="Proteomes" id="UP001057402"/>
    </source>
</evidence>
<dbReference type="EMBL" id="CM042885">
    <property type="protein sequence ID" value="KAI4365037.1"/>
    <property type="molecule type" value="Genomic_DNA"/>
</dbReference>